<comment type="catalytic activity">
    <reaction evidence="1">
        <text>Hydrolysis of terminal, non-reducing alpha-D-galactose residues in alpha-D-galactosides, including galactose oligosaccharides, galactomannans and galactolipids.</text>
        <dbReference type="EC" id="3.2.1.22"/>
    </reaction>
</comment>
<dbReference type="SUPFAM" id="SSF51445">
    <property type="entry name" value="(Trans)glycosidases"/>
    <property type="match status" value="1"/>
</dbReference>
<keyword evidence="3" id="KW-0119">Carbohydrate metabolism</keyword>
<dbReference type="OrthoDB" id="4664297at2759"/>
<dbReference type="InterPro" id="IPR013785">
    <property type="entry name" value="Aldolase_TIM"/>
</dbReference>
<evidence type="ECO:0000256" key="3">
    <source>
        <dbReference type="ARBA" id="ARBA00023277"/>
    </source>
</evidence>
<dbReference type="PANTHER" id="PTHR31268:SF32">
    <property type="entry name" value="GALACTINOL--SUCROSE GALACTOSYLTRANSFERASE 2-RELATED"/>
    <property type="match status" value="1"/>
</dbReference>
<gene>
    <name evidence="5" type="ORF">HRG_06554</name>
</gene>
<dbReference type="AlphaFoldDB" id="A0A9P8MWS1"/>
<dbReference type="EMBL" id="JAIZPD010000006">
    <property type="protein sequence ID" value="KAH0962452.1"/>
    <property type="molecule type" value="Genomic_DNA"/>
</dbReference>
<comment type="catalytic activity">
    <reaction evidence="4">
        <text>alpha-D-galactosyl-(1-&gt;3)-1D-myo-inositol + sucrose = raffinose + myo-inositol</text>
        <dbReference type="Rhea" id="RHEA:20161"/>
        <dbReference type="ChEBI" id="CHEBI:16634"/>
        <dbReference type="ChEBI" id="CHEBI:17268"/>
        <dbReference type="ChEBI" id="CHEBI:17505"/>
        <dbReference type="ChEBI" id="CHEBI:17992"/>
        <dbReference type="EC" id="2.4.1.82"/>
    </reaction>
</comment>
<sequence length="645" mass="71392">MQFTFKFRNGKDDSWRWIRDESGLNDGLVVATSSSSTSEVLPSLIPDLNDDWKVSSHASHSPLTQLWSLEVAIPPATSEESAFADTAIGTPWGSYLRWFALVRVWSPWLAPRQGKTHFAPDKDAILCSFLSSKGESLVFLAFSELGSALTTFRNTDTGGVSVHARNDETTKGKAIILVSQGHDFEQAVAAVMHHARDLATRARTATEEVYEESEWQKKDANLEWQQNWFDGLGYCTWNALGQKLTEEKVLHAVQKLVESEINITSLIIDDNWQSIDYKGESQFQYAWLEFEAERKHIAVWHALLGYWGGISPEGKIAQTYKTVEAVCEVSRRRNLPLGGPRTVVAKEDVERFYGDFYRFLTEAGIDGVKTDAQFVIDTWVNASVRRELIDKYLDVWSSASFRHFGVKAISCMSQIPQALFHSQMLQNRPPLVFLNVLPDWDMFQTVHDYSGFHAAARCVSGGPIYVTDVPGEHDMGLIGQMTGVTPKGKTIIFRPSALGRSIHPYAGYDDDLLLKVGSHHATSGFRTGILGIFNVSAQPLAELIPLACFPGTAPSIHQDERGTVSLNIRLKALGILGVYISASAATPVGQALKAIIGGQPVPGHLIRVSRDDGCVFEVDIESAWKEMELGSDSGNEVEASVYFDS</sequence>
<name>A0A9P8MWS1_9HYPO</name>
<dbReference type="InterPro" id="IPR017853">
    <property type="entry name" value="GH"/>
</dbReference>
<dbReference type="Pfam" id="PF05691">
    <property type="entry name" value="Raffinose_syn"/>
    <property type="match status" value="3"/>
</dbReference>
<evidence type="ECO:0000313" key="6">
    <source>
        <dbReference type="Proteomes" id="UP000824596"/>
    </source>
</evidence>
<evidence type="ECO:0000256" key="2">
    <source>
        <dbReference type="ARBA" id="ARBA00007240"/>
    </source>
</evidence>
<protein>
    <submittedName>
        <fullName evidence="5">Raffinose synthase or seed imbibition protein sip1 domain-containing protein</fullName>
    </submittedName>
</protein>
<keyword evidence="6" id="KW-1185">Reference proteome</keyword>
<accession>A0A9P8MWS1</accession>
<evidence type="ECO:0000256" key="1">
    <source>
        <dbReference type="ARBA" id="ARBA00001255"/>
    </source>
</evidence>
<evidence type="ECO:0000313" key="5">
    <source>
        <dbReference type="EMBL" id="KAH0962452.1"/>
    </source>
</evidence>
<dbReference type="InterPro" id="IPR008811">
    <property type="entry name" value="Glycosyl_hydrolases_36"/>
</dbReference>
<proteinExistence type="inferred from homology"/>
<dbReference type="GO" id="GO:0004557">
    <property type="term" value="F:alpha-galactosidase activity"/>
    <property type="evidence" value="ECO:0007669"/>
    <property type="project" value="UniProtKB-EC"/>
</dbReference>
<comment type="similarity">
    <text evidence="2">Belongs to the glycosyl hydrolases 36 family.</text>
</comment>
<dbReference type="RefSeq" id="XP_044719965.1">
    <property type="nucleotide sequence ID" value="XM_044865025.1"/>
</dbReference>
<dbReference type="Gene3D" id="3.20.20.70">
    <property type="entry name" value="Aldolase class I"/>
    <property type="match status" value="1"/>
</dbReference>
<dbReference type="GeneID" id="68355683"/>
<comment type="caution">
    <text evidence="5">The sequence shown here is derived from an EMBL/GenBank/DDBJ whole genome shotgun (WGS) entry which is preliminary data.</text>
</comment>
<reference evidence="5" key="1">
    <citation type="submission" date="2021-09" db="EMBL/GenBank/DDBJ databases">
        <title>A high-quality genome of the endoparasitic fungus Hirsutella rhossiliensis with a comparison of Hirsutella genomes reveals transposable elements contributing to genome size variation.</title>
        <authorList>
            <person name="Lin R."/>
            <person name="Jiao Y."/>
            <person name="Sun X."/>
            <person name="Ling J."/>
            <person name="Xie B."/>
            <person name="Cheng X."/>
        </authorList>
    </citation>
    <scope>NUCLEOTIDE SEQUENCE</scope>
    <source>
        <strain evidence="5">HR02</strain>
    </source>
</reference>
<dbReference type="Proteomes" id="UP000824596">
    <property type="component" value="Unassembled WGS sequence"/>
</dbReference>
<dbReference type="PANTHER" id="PTHR31268">
    <property type="match status" value="1"/>
</dbReference>
<organism evidence="5 6">
    <name type="scientific">Hirsutella rhossiliensis</name>
    <dbReference type="NCBI Taxonomy" id="111463"/>
    <lineage>
        <taxon>Eukaryota</taxon>
        <taxon>Fungi</taxon>
        <taxon>Dikarya</taxon>
        <taxon>Ascomycota</taxon>
        <taxon>Pezizomycotina</taxon>
        <taxon>Sordariomycetes</taxon>
        <taxon>Hypocreomycetidae</taxon>
        <taxon>Hypocreales</taxon>
        <taxon>Ophiocordycipitaceae</taxon>
        <taxon>Hirsutella</taxon>
    </lineage>
</organism>
<evidence type="ECO:0000256" key="4">
    <source>
        <dbReference type="ARBA" id="ARBA00049426"/>
    </source>
</evidence>
<dbReference type="GO" id="GO:0047274">
    <property type="term" value="F:galactinol-sucrose galactosyltransferase activity"/>
    <property type="evidence" value="ECO:0007669"/>
    <property type="project" value="UniProtKB-EC"/>
</dbReference>